<reference evidence="2" key="2">
    <citation type="submission" date="2025-08" db="UniProtKB">
        <authorList>
            <consortium name="Ensembl"/>
        </authorList>
    </citation>
    <scope>IDENTIFICATION</scope>
</reference>
<evidence type="ECO:0000313" key="3">
    <source>
        <dbReference type="Proteomes" id="UP000472265"/>
    </source>
</evidence>
<reference evidence="2" key="3">
    <citation type="submission" date="2025-09" db="UniProtKB">
        <authorList>
            <consortium name="Ensembl"/>
        </authorList>
    </citation>
    <scope>IDENTIFICATION</scope>
</reference>
<dbReference type="InParanoid" id="A0A671YLP4"/>
<keyword evidence="1" id="KW-0732">Signal</keyword>
<sequence length="40" mass="4229">MCTTLAVLTTIALILRVFQFSNGGMNGGESIRALELMAAN</sequence>
<protein>
    <submittedName>
        <fullName evidence="2">Uncharacterized protein</fullName>
    </submittedName>
</protein>
<reference evidence="2" key="1">
    <citation type="submission" date="2021-04" db="EMBL/GenBank/DDBJ databases">
        <authorList>
            <consortium name="Wellcome Sanger Institute Data Sharing"/>
        </authorList>
    </citation>
    <scope>NUCLEOTIDE SEQUENCE [LARGE SCALE GENOMIC DNA]</scope>
</reference>
<evidence type="ECO:0000313" key="2">
    <source>
        <dbReference type="Ensembl" id="ENSSAUP00010064577.1"/>
    </source>
</evidence>
<keyword evidence="3" id="KW-1185">Reference proteome</keyword>
<accession>A0A671YLP4</accession>
<feature type="signal peptide" evidence="1">
    <location>
        <begin position="1"/>
        <end position="23"/>
    </location>
</feature>
<feature type="chain" id="PRO_5025523127" evidence="1">
    <location>
        <begin position="24"/>
        <end position="40"/>
    </location>
</feature>
<dbReference type="Proteomes" id="UP000472265">
    <property type="component" value="Chromosome 23"/>
</dbReference>
<organism evidence="2 3">
    <name type="scientific">Sparus aurata</name>
    <name type="common">Gilthead sea bream</name>
    <dbReference type="NCBI Taxonomy" id="8175"/>
    <lineage>
        <taxon>Eukaryota</taxon>
        <taxon>Metazoa</taxon>
        <taxon>Chordata</taxon>
        <taxon>Craniata</taxon>
        <taxon>Vertebrata</taxon>
        <taxon>Euteleostomi</taxon>
        <taxon>Actinopterygii</taxon>
        <taxon>Neopterygii</taxon>
        <taxon>Teleostei</taxon>
        <taxon>Neoteleostei</taxon>
        <taxon>Acanthomorphata</taxon>
        <taxon>Eupercaria</taxon>
        <taxon>Spariformes</taxon>
        <taxon>Sparidae</taxon>
        <taxon>Sparus</taxon>
    </lineage>
</organism>
<proteinExistence type="predicted"/>
<dbReference type="AlphaFoldDB" id="A0A671YLP4"/>
<evidence type="ECO:0000256" key="1">
    <source>
        <dbReference type="SAM" id="SignalP"/>
    </source>
</evidence>
<name>A0A671YLP4_SPAAU</name>
<dbReference type="Ensembl" id="ENSSAUT00010067648.1">
    <property type="protein sequence ID" value="ENSSAUP00010064577.1"/>
    <property type="gene ID" value="ENSSAUG00010025887.1"/>
</dbReference>